<organism evidence="3">
    <name type="scientific">Trypanosoma brucei equiperdum</name>
    <dbReference type="NCBI Taxonomy" id="630700"/>
    <lineage>
        <taxon>Eukaryota</taxon>
        <taxon>Discoba</taxon>
        <taxon>Euglenozoa</taxon>
        <taxon>Kinetoplastea</taxon>
        <taxon>Metakinetoplastina</taxon>
        <taxon>Trypanosomatida</taxon>
        <taxon>Trypanosomatidae</taxon>
        <taxon>Trypanosoma</taxon>
    </lineage>
</organism>
<dbReference type="InterPro" id="IPR015915">
    <property type="entry name" value="Kelch-typ_b-propeller"/>
</dbReference>
<dbReference type="SMART" id="SM00612">
    <property type="entry name" value="Kelch"/>
    <property type="match status" value="2"/>
</dbReference>
<sequence length="426" mass="47367">MMSNTTSSGKGPTTFMWNSVPPSGDMPLHGCCHSLANYKDEQLILFGGGALHIIFNDVYCFDLKTSTWSYKETANSEIVAPRISHSAVVHEDKMYVYGGQDLYMPTRFADVLVLDLITFTWSLIQQQATPAPDGPGDRRLHTAHIYRNCMYVLMGEPCNISNSFWFLDLTTLEWHPVHSSGWFGKPILPLLGHSAQVEGDYLYVFGGYHADSARRNGSPVYNNSLFSYHFPSNTWREVVPSSGPRPSPRYASAMAVIRGRVFIYGGDVDGEVYFDDFWCIDTNIPSSAASQSSSSSSYTTSLVAAPPAASSRWIDITLSCGRGRPSARSGHASAVAQGCLFVVGGELPGDRDVVYYSNRTYRYPLGYLTRLSLVELSSLWLAKCNPANIWMLDTQIPRHVRQLLVRNLNAQDRESTDDMMPCTRVV</sequence>
<dbReference type="SUPFAM" id="SSF117281">
    <property type="entry name" value="Kelch motif"/>
    <property type="match status" value="2"/>
</dbReference>
<dbReference type="PANTHER" id="PTHR46093">
    <property type="entry name" value="ACYL-COA-BINDING DOMAIN-CONTAINING PROTEIN 5"/>
    <property type="match status" value="1"/>
</dbReference>
<dbReference type="PANTHER" id="PTHR46093:SF18">
    <property type="entry name" value="FIBRONECTIN TYPE-III DOMAIN-CONTAINING PROTEIN"/>
    <property type="match status" value="1"/>
</dbReference>
<dbReference type="InterPro" id="IPR006652">
    <property type="entry name" value="Kelch_1"/>
</dbReference>
<dbReference type="AlphaFoldDB" id="A0A3L6LFL3"/>
<keyword evidence="2" id="KW-0677">Repeat</keyword>
<evidence type="ECO:0000313" key="3">
    <source>
        <dbReference type="EMBL" id="RHW74237.1"/>
    </source>
</evidence>
<dbReference type="Proteomes" id="UP000266743">
    <property type="component" value="Chromosome 1"/>
</dbReference>
<dbReference type="Pfam" id="PF24681">
    <property type="entry name" value="Kelch_KLHDC2_KLHL20_DRC7"/>
    <property type="match status" value="1"/>
</dbReference>
<name>A0A3L6LFL3_9TRYP</name>
<dbReference type="Gene3D" id="2.120.10.80">
    <property type="entry name" value="Kelch-type beta propeller"/>
    <property type="match status" value="2"/>
</dbReference>
<proteinExistence type="predicted"/>
<gene>
    <name evidence="3" type="ORF">DPX39_010012100</name>
</gene>
<reference evidence="3" key="1">
    <citation type="submission" date="2018-09" db="EMBL/GenBank/DDBJ databases">
        <title>whole genome sequence of T. equiperdum IVM-t1 strain.</title>
        <authorList>
            <person name="Suganuma K."/>
        </authorList>
    </citation>
    <scope>NUCLEOTIDE SEQUENCE [LARGE SCALE GENOMIC DNA]</scope>
    <source>
        <strain evidence="3">IVM-t1</strain>
    </source>
</reference>
<accession>A0A3L6LFL3</accession>
<dbReference type="EMBL" id="QSBY01000001">
    <property type="protein sequence ID" value="RHW74237.1"/>
    <property type="molecule type" value="Genomic_DNA"/>
</dbReference>
<evidence type="ECO:0000256" key="2">
    <source>
        <dbReference type="ARBA" id="ARBA00022737"/>
    </source>
</evidence>
<evidence type="ECO:0000256" key="1">
    <source>
        <dbReference type="ARBA" id="ARBA00022441"/>
    </source>
</evidence>
<protein>
    <submittedName>
        <fullName evidence="3">Kelch domain-containing protein</fullName>
    </submittedName>
</protein>
<comment type="caution">
    <text evidence="3">The sequence shown here is derived from an EMBL/GenBank/DDBJ whole genome shotgun (WGS) entry which is preliminary data.</text>
</comment>
<keyword evidence="1" id="KW-0880">Kelch repeat</keyword>